<dbReference type="Pfam" id="PF00873">
    <property type="entry name" value="ACR_tran"/>
    <property type="match status" value="3"/>
</dbReference>
<feature type="transmembrane region" description="Helical" evidence="1">
    <location>
        <begin position="1167"/>
        <end position="1187"/>
    </location>
</feature>
<keyword evidence="1" id="KW-1133">Transmembrane helix</keyword>
<dbReference type="RefSeq" id="WP_380804115.1">
    <property type="nucleotide sequence ID" value="NZ_JBHUIV010000020.1"/>
</dbReference>
<feature type="transmembrane region" description="Helical" evidence="1">
    <location>
        <begin position="457"/>
        <end position="483"/>
    </location>
</feature>
<evidence type="ECO:0000313" key="3">
    <source>
        <dbReference type="Proteomes" id="UP001597414"/>
    </source>
</evidence>
<dbReference type="PRINTS" id="PR00702">
    <property type="entry name" value="ACRIFLAVINRP"/>
</dbReference>
<feature type="transmembrane region" description="Helical" evidence="1">
    <location>
        <begin position="653"/>
        <end position="675"/>
    </location>
</feature>
<feature type="transmembrane region" description="Helical" evidence="1">
    <location>
        <begin position="368"/>
        <end position="385"/>
    </location>
</feature>
<feature type="transmembrane region" description="Helical" evidence="1">
    <location>
        <begin position="1100"/>
        <end position="1119"/>
    </location>
</feature>
<keyword evidence="1" id="KW-0812">Transmembrane</keyword>
<comment type="caution">
    <text evidence="2">The sequence shown here is derived from an EMBL/GenBank/DDBJ whole genome shotgun (WGS) entry which is preliminary data.</text>
</comment>
<feature type="transmembrane region" description="Helical" evidence="1">
    <location>
        <begin position="503"/>
        <end position="524"/>
    </location>
</feature>
<sequence length="1289" mass="143913">MLNKTIKFFLENKLVTVILLVLVVGWGIVTAPFNWNTGFLPNDPVPVDAIPDIGENQQIVFTEWMGRSPQDVEDQITYPLTTSLLGMPGVKSIRSTSMFGFSSIYIIFEEDLEFYWSRSRILEKLNSLPASLLPEGVQPKLGPDATGLGQVYFYTLEGRDEKGNPVGGWDLHELRSIQDYYVRYGLAGTEGVAEVATIGGHLKEYQVDLDPVAMKAHNVAMMQVMNAIKQSNLDIGANTMEINQVEYIVRGLGYIKSLEDIEMAVVKVANNVPLRIKDIARVNIGPASRAERAILDKGGSEAVGGVVVARYGDNPLQVIEAIKSKIDEISPGLPSKTLSDGTLSKVTIVPFYDRSGLIKETLNTLNEAISLQILITIIVIMVMVFNLRASLMISALLPLAVLMCFIMMKYFHVDANIVALSGIAIAIGTMVDLGIILNENILRHFEESDGLKSKLQVIYEATTEVASAILTAVMTTIVSFLPVFTLQAAEGKLFGPLAFTKTFALVAALIFTLVFMPAFAHWIFGLKVKNKSYKHILNGTMLIAGILLLFYFTWAGLVLMAFSLNHFLHELFPEKTAEGKYKNRASMVIAVVGVAFLLAIEWRPLGLQQSTFVNFIFIVLVIGIVLGGFSLFIRYYESMLTWCLNNARTFFLIPVFLIFLSLNIWLGFGTVFGFVSNGFDKLGWNIRKTSLWSGLTHTFPGMGKEFMPALNEGSFLLMPTSMPHSGVEANMQIVKQLDMLVQAIPEVEMVVGKAGRAESPLDPAPMSMYENIINYKTEYIQDEEANKLRFKVDKDGQYLLDIQGKTWWYNRESGAIWDENMQYMAQSQSNAIARNIQKYLVQDQQRGQYFRQWRDEIKTANDIWDEIQIRTSGIPGVTSAPKLQPIETRLVMLQTGMRAPMGIKVFGPDLETIEPFSLKLENLLKEVPSVKKEAVFADRSLGKPYLELDLDRIAIGRYGLNVADVQEFIEVAIGGMTLTTTVEGRERYAIRARYAREYRDDPEALKKILVSTPTGAQIPLGQLAEITYRPGPMMIRGENTFLVGYVMFDKQAGYAEVSVVESAKNLIQEKIRTGELKVPGGVSFVFSGSYENQVRAEKRLAIVIPLSLAVIFLILYFQFRSTAMVLMIFSAIGMAFSGGFLMLYLYQQDWFLNFNFFGIHMRELFQVRTYNLSVAVWVGFIALFGIATDDGVVMGTYLKQSFDKIHPKNKQEIRKAVLEAGLKRVRPCLMTTATTLLALLPVLTSSGRGSDIMIPMAIPAFGGMTVALISLFIVPVLYGKYKEFKVERN</sequence>
<name>A0ABW5BB86_9BACT</name>
<dbReference type="Proteomes" id="UP001597414">
    <property type="component" value="Unassembled WGS sequence"/>
</dbReference>
<gene>
    <name evidence="2" type="ORF">ACFSKV_14295</name>
</gene>
<dbReference type="PANTHER" id="PTHR32063">
    <property type="match status" value="1"/>
</dbReference>
<dbReference type="PANTHER" id="PTHR32063:SF19">
    <property type="entry name" value="CATION EFFLUX SYSTEM PROTEIN CUSA"/>
    <property type="match status" value="1"/>
</dbReference>
<dbReference type="Gene3D" id="3.30.70.1440">
    <property type="entry name" value="Multidrug efflux transporter AcrB pore domain"/>
    <property type="match status" value="1"/>
</dbReference>
<feature type="transmembrane region" description="Helical" evidence="1">
    <location>
        <begin position="1252"/>
        <end position="1278"/>
    </location>
</feature>
<feature type="transmembrane region" description="Helical" evidence="1">
    <location>
        <begin position="392"/>
        <end position="411"/>
    </location>
</feature>
<keyword evidence="3" id="KW-1185">Reference proteome</keyword>
<feature type="transmembrane region" description="Helical" evidence="1">
    <location>
        <begin position="584"/>
        <end position="600"/>
    </location>
</feature>
<feature type="transmembrane region" description="Helical" evidence="1">
    <location>
        <begin position="536"/>
        <end position="564"/>
    </location>
</feature>
<dbReference type="Gene3D" id="1.20.1640.10">
    <property type="entry name" value="Multidrug efflux transporter AcrB transmembrane domain"/>
    <property type="match status" value="4"/>
</dbReference>
<protein>
    <submittedName>
        <fullName evidence="2">Efflux RND transporter permease subunit</fullName>
    </submittedName>
</protein>
<organism evidence="2 3">
    <name type="scientific">Shivajiella indica</name>
    <dbReference type="NCBI Taxonomy" id="872115"/>
    <lineage>
        <taxon>Bacteria</taxon>
        <taxon>Pseudomonadati</taxon>
        <taxon>Bacteroidota</taxon>
        <taxon>Cytophagia</taxon>
        <taxon>Cytophagales</taxon>
        <taxon>Cyclobacteriaceae</taxon>
        <taxon>Shivajiella</taxon>
    </lineage>
</organism>
<feature type="transmembrane region" description="Helical" evidence="1">
    <location>
        <begin position="417"/>
        <end position="437"/>
    </location>
</feature>
<dbReference type="Gene3D" id="3.30.70.1430">
    <property type="entry name" value="Multidrug efflux transporter AcrB pore domain"/>
    <property type="match status" value="3"/>
</dbReference>
<dbReference type="SUPFAM" id="SSF82866">
    <property type="entry name" value="Multidrug efflux transporter AcrB transmembrane domain"/>
    <property type="match status" value="2"/>
</dbReference>
<dbReference type="SUPFAM" id="SSF82693">
    <property type="entry name" value="Multidrug efflux transporter AcrB pore domain, PN1, PN2, PC1 and PC2 subdomains"/>
    <property type="match status" value="2"/>
</dbReference>
<dbReference type="SUPFAM" id="SSF82714">
    <property type="entry name" value="Multidrug efflux transporter AcrB TolC docking domain, DN and DC subdomains"/>
    <property type="match status" value="2"/>
</dbReference>
<feature type="transmembrane region" description="Helical" evidence="1">
    <location>
        <begin position="1125"/>
        <end position="1146"/>
    </location>
</feature>
<dbReference type="InterPro" id="IPR001036">
    <property type="entry name" value="Acrflvin-R"/>
</dbReference>
<dbReference type="InterPro" id="IPR027463">
    <property type="entry name" value="AcrB_DN_DC_subdom"/>
</dbReference>
<dbReference type="Gene3D" id="3.30.2090.10">
    <property type="entry name" value="Multidrug efflux transporter AcrB TolC docking domain, DN and DC subdomains"/>
    <property type="match status" value="2"/>
</dbReference>
<proteinExistence type="predicted"/>
<feature type="transmembrane region" description="Helical" evidence="1">
    <location>
        <begin position="612"/>
        <end position="633"/>
    </location>
</feature>
<accession>A0ABW5BB86</accession>
<reference evidence="3" key="1">
    <citation type="journal article" date="2019" name="Int. J. Syst. Evol. Microbiol.">
        <title>The Global Catalogue of Microorganisms (GCM) 10K type strain sequencing project: providing services to taxonomists for standard genome sequencing and annotation.</title>
        <authorList>
            <consortium name="The Broad Institute Genomics Platform"/>
            <consortium name="The Broad Institute Genome Sequencing Center for Infectious Disease"/>
            <person name="Wu L."/>
            <person name="Ma J."/>
        </authorList>
    </citation>
    <scope>NUCLEOTIDE SEQUENCE [LARGE SCALE GENOMIC DNA]</scope>
    <source>
        <strain evidence="3">KCTC 19812</strain>
    </source>
</reference>
<evidence type="ECO:0000313" key="2">
    <source>
        <dbReference type="EMBL" id="MFD2202744.1"/>
    </source>
</evidence>
<evidence type="ECO:0000256" key="1">
    <source>
        <dbReference type="SAM" id="Phobius"/>
    </source>
</evidence>
<dbReference type="Gene3D" id="3.30.70.1320">
    <property type="entry name" value="Multidrug efflux transporter AcrB pore domain like"/>
    <property type="match status" value="1"/>
</dbReference>
<dbReference type="EMBL" id="JBHUIV010000020">
    <property type="protein sequence ID" value="MFD2202744.1"/>
    <property type="molecule type" value="Genomic_DNA"/>
</dbReference>
<keyword evidence="1" id="KW-0472">Membrane</keyword>